<name>A0A4Y5P1M7_9CAUD</name>
<organism evidence="1 2">
    <name type="scientific">Pantoea phage vB_PagS_AAS21</name>
    <dbReference type="NCBI Taxonomy" id="2575261"/>
    <lineage>
        <taxon>Viruses</taxon>
        <taxon>Duplodnaviria</taxon>
        <taxon>Heunggongvirae</taxon>
        <taxon>Uroviricota</taxon>
        <taxon>Caudoviricetes</taxon>
        <taxon>Demerecviridae</taxon>
        <taxon>Keyvirus</taxon>
        <taxon>Keyvirus AAS21</taxon>
    </lineage>
</organism>
<protein>
    <submittedName>
        <fullName evidence="1">Uncharacterized protein</fullName>
    </submittedName>
</protein>
<accession>A0A4Y5P1M7</accession>
<dbReference type="EMBL" id="MK770119">
    <property type="protein sequence ID" value="QCW23852.1"/>
    <property type="molecule type" value="Genomic_DNA"/>
</dbReference>
<reference evidence="1 2" key="1">
    <citation type="submission" date="2019-04" db="EMBL/GenBank/DDBJ databases">
        <title>Complete genome sequence of Pantoea bacteriophage vB_PagS_AAS21.</title>
        <authorList>
            <person name="Truncaite L."/>
            <person name="Simoliuniene M."/>
            <person name="Zajanckauskaite A."/>
            <person name="Meskys R."/>
            <person name="Simoliunas E."/>
        </authorList>
    </citation>
    <scope>NUCLEOTIDE SEQUENCE [LARGE SCALE GENOMIC DNA]</scope>
</reference>
<evidence type="ECO:0000313" key="2">
    <source>
        <dbReference type="Proteomes" id="UP000308921"/>
    </source>
</evidence>
<evidence type="ECO:0000313" key="1">
    <source>
        <dbReference type="EMBL" id="QCW23852.1"/>
    </source>
</evidence>
<gene>
    <name evidence="1" type="ORF">AAS21_gp114</name>
</gene>
<sequence length="66" mass="7616">MTNDKEVLLKALEYTVESLTALELEHLLIELSKKYYVDLASNLIDAEVAVKLARDMDARLEEYRQS</sequence>
<proteinExistence type="predicted"/>
<dbReference type="Proteomes" id="UP000308921">
    <property type="component" value="Segment"/>
</dbReference>
<keyword evidence="2" id="KW-1185">Reference proteome</keyword>